<dbReference type="Gene3D" id="3.40.50.1110">
    <property type="entry name" value="SGNH hydrolase"/>
    <property type="match status" value="1"/>
</dbReference>
<reference evidence="1" key="1">
    <citation type="submission" date="2021-02" db="EMBL/GenBank/DDBJ databases">
        <title>Genome-Resolved Metagenomics of a Microbial Community Performing Photosynthetic Biological Nutrient Removal.</title>
        <authorList>
            <person name="Mcdaniel E.A."/>
        </authorList>
    </citation>
    <scope>NUCLEOTIDE SEQUENCE</scope>
    <source>
        <strain evidence="1">UWPOB_OBS1</strain>
    </source>
</reference>
<sequence>MREKLPLIIASTSLLLSSCSKNGQEASLDSPPKVSEPAPTKVYKSKPKLLFLGNSLTCINFSPWLVREFFYCAGKPVEAIMVAYPGETLESHYHTARTLLDVESGNFDIVVLQEASDLTVEPKRFARYLYLLRQALSRANQRRAARGLGPAQIFFFQDYGEKADLKSQEQLSSLSKVAVESAGAGDGIAMPIIPVGEKFKNVQSGKEKIELYQADKHHPSQAGSYLIALSLFRDIYRSYYKQELEPETINKLPTKVNFASQEKAQAQILVDLDEKTAKALKNLVFAEVLQEKRKF</sequence>
<organism evidence="1 2">
    <name type="scientific">Candidatus Obscuribacter phosphatis</name>
    <dbReference type="NCBI Taxonomy" id="1906157"/>
    <lineage>
        <taxon>Bacteria</taxon>
        <taxon>Bacillati</taxon>
        <taxon>Candidatus Melainabacteria</taxon>
        <taxon>Candidatus Obscuribacterales</taxon>
        <taxon>Candidatus Obscuribacteraceae</taxon>
        <taxon>Candidatus Obscuribacter</taxon>
    </lineage>
</organism>
<dbReference type="CDD" id="cd00229">
    <property type="entry name" value="SGNH_hydrolase"/>
    <property type="match status" value="1"/>
</dbReference>
<evidence type="ECO:0000313" key="1">
    <source>
        <dbReference type="EMBL" id="MBN8660186.1"/>
    </source>
</evidence>
<dbReference type="AlphaFoldDB" id="A0A8J7TLQ2"/>
<name>A0A8J7TLQ2_9BACT</name>
<dbReference type="SUPFAM" id="SSF52266">
    <property type="entry name" value="SGNH hydrolase"/>
    <property type="match status" value="1"/>
</dbReference>
<dbReference type="Proteomes" id="UP000664277">
    <property type="component" value="Unassembled WGS sequence"/>
</dbReference>
<proteinExistence type="predicted"/>
<keyword evidence="1" id="KW-0378">Hydrolase</keyword>
<dbReference type="InterPro" id="IPR036514">
    <property type="entry name" value="SGNH_hydro_sf"/>
</dbReference>
<evidence type="ECO:0000313" key="2">
    <source>
        <dbReference type="Proteomes" id="UP000664277"/>
    </source>
</evidence>
<accession>A0A8J7TLQ2</accession>
<dbReference type="PROSITE" id="PS51257">
    <property type="entry name" value="PROKAR_LIPOPROTEIN"/>
    <property type="match status" value="1"/>
</dbReference>
<dbReference type="EMBL" id="JAFLCK010000008">
    <property type="protein sequence ID" value="MBN8660186.1"/>
    <property type="molecule type" value="Genomic_DNA"/>
</dbReference>
<comment type="caution">
    <text evidence="1">The sequence shown here is derived from an EMBL/GenBank/DDBJ whole genome shotgun (WGS) entry which is preliminary data.</text>
</comment>
<dbReference type="GO" id="GO:0016787">
    <property type="term" value="F:hydrolase activity"/>
    <property type="evidence" value="ECO:0007669"/>
    <property type="project" value="UniProtKB-KW"/>
</dbReference>
<protein>
    <submittedName>
        <fullName evidence="1">SGNH/GDSL hydrolase family protein</fullName>
    </submittedName>
</protein>
<gene>
    <name evidence="1" type="ORF">J0M35_07465</name>
</gene>